<dbReference type="AlphaFoldDB" id="A0A8A8D4I7"/>
<evidence type="ECO:0000313" key="1">
    <source>
        <dbReference type="EMBL" id="QTO19592.1"/>
    </source>
</evidence>
<sequence length="195" mass="21823">MSPRKLKKRVPAETDAAVTAGAWDIAGSYCQLPPPDFFTPTKAALLISAQLHPDDEGLRADTARCYEEKLFDDLCGGRIIGRDPSTRLPIEYRDLAGAVMLRCCLISETDLNEWLERLGIGIAVGSAKDPDSAIRRALTDDELFAEHERLIKDGCRKCNVVLAEKYGLTVRQVKDRCTQVKKHRKIVDTPYYWAT</sequence>
<gene>
    <name evidence="1" type="ORF">DT99_004940</name>
</gene>
<reference evidence="1" key="2">
    <citation type="submission" date="2021-03" db="EMBL/GenBank/DDBJ databases">
        <title>Complete genome sequence of Burkholderia seminalis 869T2.</title>
        <authorList>
            <person name="Hung S.-H."/>
            <person name="Huang C.-T."/>
            <person name="Huang C.-C."/>
            <person name="Kuo C.-H."/>
        </authorList>
    </citation>
    <scope>NUCLEOTIDE SEQUENCE</scope>
    <source>
        <strain evidence="1">869T2</strain>
    </source>
</reference>
<evidence type="ECO:0000313" key="2">
    <source>
        <dbReference type="Proteomes" id="UP000027834"/>
    </source>
</evidence>
<keyword evidence="2" id="KW-1185">Reference proteome</keyword>
<accession>A0A8A8D4I7</accession>
<reference evidence="1" key="1">
    <citation type="submission" date="2014-04" db="EMBL/GenBank/DDBJ databases">
        <authorList>
            <person name="Ho Y.-N."/>
            <person name="Huang C.-C."/>
        </authorList>
    </citation>
    <scope>NUCLEOTIDE SEQUENCE</scope>
    <source>
        <strain evidence="1">869T2</strain>
    </source>
</reference>
<protein>
    <submittedName>
        <fullName evidence="1">Uncharacterized protein</fullName>
    </submittedName>
</protein>
<dbReference type="Proteomes" id="UP000027834">
    <property type="component" value="Chromosome 1"/>
</dbReference>
<dbReference type="RefSeq" id="WP_154233733.1">
    <property type="nucleotide sequence ID" value="NZ_CP072520.1"/>
</dbReference>
<organism evidence="1 2">
    <name type="scientific">Burkholderia seminalis</name>
    <dbReference type="NCBI Taxonomy" id="488731"/>
    <lineage>
        <taxon>Bacteria</taxon>
        <taxon>Pseudomonadati</taxon>
        <taxon>Pseudomonadota</taxon>
        <taxon>Betaproteobacteria</taxon>
        <taxon>Burkholderiales</taxon>
        <taxon>Burkholderiaceae</taxon>
        <taxon>Burkholderia</taxon>
        <taxon>Burkholderia cepacia complex</taxon>
    </lineage>
</organism>
<proteinExistence type="predicted"/>
<name>A0A8A8D4I7_9BURK</name>
<dbReference type="EMBL" id="CP072520">
    <property type="protein sequence ID" value="QTO19592.1"/>
    <property type="molecule type" value="Genomic_DNA"/>
</dbReference>